<dbReference type="Proteomes" id="UP000323136">
    <property type="component" value="Unassembled WGS sequence"/>
</dbReference>
<sequence length="172" mass="19906">MELANIEKLLDKYLDAETTLQEENILRNYFTTGNVAPHLQEYGMMFGYFKQNKSETYTKTIQLKPENTRKKNWKWLTVAASVALLISVFIGRQEYNKYQQRKQFAQIKEALEQVSFNLNKGNDVLYAVSDNLNKGNDALYAVSNNLNKGNDAVTKLRIYEETANTVIKKVNY</sequence>
<dbReference type="AlphaFoldDB" id="A0A5S5DTJ3"/>
<protein>
    <submittedName>
        <fullName evidence="1">Uncharacterized protein</fullName>
    </submittedName>
</protein>
<reference evidence="1 2" key="1">
    <citation type="submission" date="2019-07" db="EMBL/GenBank/DDBJ databases">
        <title>Genomic Encyclopedia of Type Strains, Phase IV (KMG-IV): sequencing the most valuable type-strain genomes for metagenomic binning, comparative biology and taxonomic classification.</title>
        <authorList>
            <person name="Goeker M."/>
        </authorList>
    </citation>
    <scope>NUCLEOTIDE SEQUENCE [LARGE SCALE GENOMIC DNA]</scope>
    <source>
        <strain evidence="1 2">DSM 18961</strain>
    </source>
</reference>
<keyword evidence="2" id="KW-1185">Reference proteome</keyword>
<gene>
    <name evidence="1" type="ORF">C7447_102518</name>
</gene>
<evidence type="ECO:0000313" key="2">
    <source>
        <dbReference type="Proteomes" id="UP000323136"/>
    </source>
</evidence>
<proteinExistence type="predicted"/>
<dbReference type="EMBL" id="VNIA01000002">
    <property type="protein sequence ID" value="TYP99197.1"/>
    <property type="molecule type" value="Genomic_DNA"/>
</dbReference>
<dbReference type="OrthoDB" id="1098521at2"/>
<dbReference type="RefSeq" id="WP_148869978.1">
    <property type="nucleotide sequence ID" value="NZ_VNIA01000002.1"/>
</dbReference>
<evidence type="ECO:0000313" key="1">
    <source>
        <dbReference type="EMBL" id="TYP99197.1"/>
    </source>
</evidence>
<name>A0A5S5DTJ3_9FLAO</name>
<organism evidence="1 2">
    <name type="scientific">Tenacibaculum adriaticum</name>
    <dbReference type="NCBI Taxonomy" id="413713"/>
    <lineage>
        <taxon>Bacteria</taxon>
        <taxon>Pseudomonadati</taxon>
        <taxon>Bacteroidota</taxon>
        <taxon>Flavobacteriia</taxon>
        <taxon>Flavobacteriales</taxon>
        <taxon>Flavobacteriaceae</taxon>
        <taxon>Tenacibaculum</taxon>
    </lineage>
</organism>
<comment type="caution">
    <text evidence="1">The sequence shown here is derived from an EMBL/GenBank/DDBJ whole genome shotgun (WGS) entry which is preliminary data.</text>
</comment>
<accession>A0A5S5DTJ3</accession>